<dbReference type="AlphaFoldDB" id="A0AA40ESN6"/>
<comment type="caution">
    <text evidence="2">The sequence shown here is derived from an EMBL/GenBank/DDBJ whole genome shotgun (WGS) entry which is preliminary data.</text>
</comment>
<feature type="region of interest" description="Disordered" evidence="1">
    <location>
        <begin position="183"/>
        <end position="205"/>
    </location>
</feature>
<sequence>MGLKQQVALVRAEQQQQEDKHQVDLQRRTDELMATFQARMNEADAKMAALATERDRQAAAERDQFARRIADLERVLMEKPGDFDLRLVSDGSLREEYRSLKRSVDTITFNLGPITIDRNIDATSFLEREGKGQERLFVKALVWAMILDGFFSVPYGFGALGPGNQGGPLFDLYRSWKTMLEGEGDGEQDAKSDETGPRGPLEQHEFGPFYRDRYANSWRSATFQSILSAATARDADGNIAVTTGIAKVVHNNRQRVQDNTLAMLKSVCSNHVSEEIQEELAAAMLRASELSIIFGAHRANVCFGIPKRGDAVEIGREFVDCQDGDVNRVTTKTVELPVLPALFTIGDGKNDLTSVFCVEQGEILPVGH</sequence>
<evidence type="ECO:0000313" key="2">
    <source>
        <dbReference type="EMBL" id="KAK0744761.1"/>
    </source>
</evidence>
<dbReference type="Proteomes" id="UP001172159">
    <property type="component" value="Unassembled WGS sequence"/>
</dbReference>
<name>A0AA40ESN6_9PEZI</name>
<accession>A0AA40ESN6</accession>
<gene>
    <name evidence="2" type="ORF">B0T21DRAFT_279865</name>
</gene>
<proteinExistence type="predicted"/>
<evidence type="ECO:0000313" key="3">
    <source>
        <dbReference type="Proteomes" id="UP001172159"/>
    </source>
</evidence>
<organism evidence="2 3">
    <name type="scientific">Apiosordaria backusii</name>
    <dbReference type="NCBI Taxonomy" id="314023"/>
    <lineage>
        <taxon>Eukaryota</taxon>
        <taxon>Fungi</taxon>
        <taxon>Dikarya</taxon>
        <taxon>Ascomycota</taxon>
        <taxon>Pezizomycotina</taxon>
        <taxon>Sordariomycetes</taxon>
        <taxon>Sordariomycetidae</taxon>
        <taxon>Sordariales</taxon>
        <taxon>Lasiosphaeriaceae</taxon>
        <taxon>Apiosordaria</taxon>
    </lineage>
</organism>
<dbReference type="EMBL" id="JAUKTV010000002">
    <property type="protein sequence ID" value="KAK0744761.1"/>
    <property type="molecule type" value="Genomic_DNA"/>
</dbReference>
<feature type="compositionally biased region" description="Basic and acidic residues" evidence="1">
    <location>
        <begin position="188"/>
        <end position="205"/>
    </location>
</feature>
<evidence type="ECO:0000256" key="1">
    <source>
        <dbReference type="SAM" id="MobiDB-lite"/>
    </source>
</evidence>
<keyword evidence="3" id="KW-1185">Reference proteome</keyword>
<protein>
    <submittedName>
        <fullName evidence="2">Uncharacterized protein</fullName>
    </submittedName>
</protein>
<reference evidence="2" key="1">
    <citation type="submission" date="2023-06" db="EMBL/GenBank/DDBJ databases">
        <title>Genome-scale phylogeny and comparative genomics of the fungal order Sordariales.</title>
        <authorList>
            <consortium name="Lawrence Berkeley National Laboratory"/>
            <person name="Hensen N."/>
            <person name="Bonometti L."/>
            <person name="Westerberg I."/>
            <person name="Brannstrom I.O."/>
            <person name="Guillou S."/>
            <person name="Cros-Aarteil S."/>
            <person name="Calhoun S."/>
            <person name="Haridas S."/>
            <person name="Kuo A."/>
            <person name="Mondo S."/>
            <person name="Pangilinan J."/>
            <person name="Riley R."/>
            <person name="Labutti K."/>
            <person name="Andreopoulos B."/>
            <person name="Lipzen A."/>
            <person name="Chen C."/>
            <person name="Yanf M."/>
            <person name="Daum C."/>
            <person name="Ng V."/>
            <person name="Clum A."/>
            <person name="Steindorff A."/>
            <person name="Ohm R."/>
            <person name="Martin F."/>
            <person name="Silar P."/>
            <person name="Natvig D."/>
            <person name="Lalanne C."/>
            <person name="Gautier V."/>
            <person name="Ament-Velasquez S.L."/>
            <person name="Kruys A."/>
            <person name="Hutchinson M.I."/>
            <person name="Powell A.J."/>
            <person name="Barry K."/>
            <person name="Miller A.N."/>
            <person name="Grigoriev I.V."/>
            <person name="Debuchy R."/>
            <person name="Gladieux P."/>
            <person name="Thoren M.H."/>
            <person name="Johannesson H."/>
        </authorList>
    </citation>
    <scope>NUCLEOTIDE SEQUENCE</scope>
    <source>
        <strain evidence="2">CBS 540.89</strain>
    </source>
</reference>